<sequence>MYISSNHCWSYFSLSRNRRSYTRVFPGLLIWYLIIGYPS</sequence>
<keyword evidence="2" id="KW-0150">Chloroplast</keyword>
<evidence type="ECO:0000313" key="2">
    <source>
        <dbReference type="EMBL" id="QVD39010.1"/>
    </source>
</evidence>
<proteinExistence type="predicted"/>
<accession>A0A8E5NHW9</accession>
<dbReference type="GO" id="GO:0003743">
    <property type="term" value="F:translation initiation factor activity"/>
    <property type="evidence" value="ECO:0007669"/>
    <property type="project" value="UniProtKB-KW"/>
</dbReference>
<geneLocation type="chloroplast" evidence="2"/>
<keyword evidence="1" id="KW-0472">Membrane</keyword>
<keyword evidence="1" id="KW-1133">Transmembrane helix</keyword>
<keyword evidence="2" id="KW-0648">Protein biosynthesis</keyword>
<name>A0A8E5NHW9_MORAL</name>
<protein>
    <submittedName>
        <fullName evidence="2">Translation initiation factor 1</fullName>
    </submittedName>
</protein>
<dbReference type="AlphaFoldDB" id="A0A8E5NHW9"/>
<organism evidence="2">
    <name type="scientific">Morus alba var. atropurpurea</name>
    <dbReference type="NCBI Taxonomy" id="1453101"/>
    <lineage>
        <taxon>Eukaryota</taxon>
        <taxon>Viridiplantae</taxon>
        <taxon>Streptophyta</taxon>
        <taxon>Embryophyta</taxon>
        <taxon>Tracheophyta</taxon>
        <taxon>Spermatophyta</taxon>
        <taxon>Magnoliopsida</taxon>
        <taxon>eudicotyledons</taxon>
        <taxon>Gunneridae</taxon>
        <taxon>Pentapetalae</taxon>
        <taxon>rosids</taxon>
        <taxon>fabids</taxon>
        <taxon>Rosales</taxon>
        <taxon>Moraceae</taxon>
        <taxon>Moreae</taxon>
        <taxon>Morus</taxon>
    </lineage>
</organism>
<feature type="transmembrane region" description="Helical" evidence="1">
    <location>
        <begin position="21"/>
        <end position="38"/>
    </location>
</feature>
<gene>
    <name evidence="2" type="primary">infA</name>
</gene>
<evidence type="ECO:0000256" key="1">
    <source>
        <dbReference type="SAM" id="Phobius"/>
    </source>
</evidence>
<reference evidence="2" key="1">
    <citation type="submission" date="2021-02" db="EMBL/GenBank/DDBJ databases">
        <authorList>
            <person name="Guo L.L."/>
        </authorList>
    </citation>
    <scope>NUCLEOTIDE SEQUENCE</scope>
</reference>
<keyword evidence="1" id="KW-0812">Transmembrane</keyword>
<dbReference type="EMBL" id="MW548982">
    <property type="protein sequence ID" value="QVD39010.1"/>
    <property type="molecule type" value="Genomic_DNA"/>
</dbReference>
<keyword evidence="2" id="KW-0934">Plastid</keyword>
<keyword evidence="2" id="KW-0396">Initiation factor</keyword>